<evidence type="ECO:0000313" key="2">
    <source>
        <dbReference type="EMBL" id="KAF9444419.1"/>
    </source>
</evidence>
<dbReference type="Proteomes" id="UP000807342">
    <property type="component" value="Unassembled WGS sequence"/>
</dbReference>
<gene>
    <name evidence="2" type="ORF">P691DRAFT_837224</name>
</gene>
<accession>A0A9P5X680</accession>
<keyword evidence="1" id="KW-0472">Membrane</keyword>
<feature type="transmembrane region" description="Helical" evidence="1">
    <location>
        <begin position="165"/>
        <end position="189"/>
    </location>
</feature>
<reference evidence="2" key="1">
    <citation type="submission" date="2020-11" db="EMBL/GenBank/DDBJ databases">
        <authorList>
            <consortium name="DOE Joint Genome Institute"/>
            <person name="Ahrendt S."/>
            <person name="Riley R."/>
            <person name="Andreopoulos W."/>
            <person name="Labutti K."/>
            <person name="Pangilinan J."/>
            <person name="Ruiz-Duenas F.J."/>
            <person name="Barrasa J.M."/>
            <person name="Sanchez-Garcia M."/>
            <person name="Camarero S."/>
            <person name="Miyauchi S."/>
            <person name="Serrano A."/>
            <person name="Linde D."/>
            <person name="Babiker R."/>
            <person name="Drula E."/>
            <person name="Ayuso-Fernandez I."/>
            <person name="Pacheco R."/>
            <person name="Padilla G."/>
            <person name="Ferreira P."/>
            <person name="Barriuso J."/>
            <person name="Kellner H."/>
            <person name="Castanera R."/>
            <person name="Alfaro M."/>
            <person name="Ramirez L."/>
            <person name="Pisabarro A.G."/>
            <person name="Kuo A."/>
            <person name="Tritt A."/>
            <person name="Lipzen A."/>
            <person name="He G."/>
            <person name="Yan M."/>
            <person name="Ng V."/>
            <person name="Cullen D."/>
            <person name="Martin F."/>
            <person name="Rosso M.-N."/>
            <person name="Henrissat B."/>
            <person name="Hibbett D."/>
            <person name="Martinez A.T."/>
            <person name="Grigoriev I.V."/>
        </authorList>
    </citation>
    <scope>NUCLEOTIDE SEQUENCE</scope>
    <source>
        <strain evidence="2">MF-IS2</strain>
    </source>
</reference>
<sequence length="261" mass="28977">MSNSEQVLLWENLDLIGSTTVNGMLYGIALSLYVLSAQSLYPQLKDPHRRGHTIFMLSYASLVMILGIILLALGARGAQLSYIDHNASLGESRKYQSTFLLTRPGGIIEDASGVAIDILMLGIQIWRLWVIYSVIRYAIAVIILPVLLFLCFIGASEISKQYISIAAMLIESYTLQSAWSLATLILYFLNNEFPVGNFFVDCHDSIAIISYLLVIYRVSTGRGWNKQAQRQISRLRFHSEHGSDGTNSAALETAVLPTRAP</sequence>
<comment type="caution">
    <text evidence="2">The sequence shown here is derived from an EMBL/GenBank/DDBJ whole genome shotgun (WGS) entry which is preliminary data.</text>
</comment>
<evidence type="ECO:0000313" key="3">
    <source>
        <dbReference type="Proteomes" id="UP000807342"/>
    </source>
</evidence>
<proteinExistence type="predicted"/>
<dbReference type="EMBL" id="MU151377">
    <property type="protein sequence ID" value="KAF9444419.1"/>
    <property type="molecule type" value="Genomic_DNA"/>
</dbReference>
<feature type="transmembrane region" description="Helical" evidence="1">
    <location>
        <begin position="129"/>
        <end position="153"/>
    </location>
</feature>
<evidence type="ECO:0000256" key="1">
    <source>
        <dbReference type="SAM" id="Phobius"/>
    </source>
</evidence>
<organism evidence="2 3">
    <name type="scientific">Macrolepiota fuliginosa MF-IS2</name>
    <dbReference type="NCBI Taxonomy" id="1400762"/>
    <lineage>
        <taxon>Eukaryota</taxon>
        <taxon>Fungi</taxon>
        <taxon>Dikarya</taxon>
        <taxon>Basidiomycota</taxon>
        <taxon>Agaricomycotina</taxon>
        <taxon>Agaricomycetes</taxon>
        <taxon>Agaricomycetidae</taxon>
        <taxon>Agaricales</taxon>
        <taxon>Agaricineae</taxon>
        <taxon>Agaricaceae</taxon>
        <taxon>Macrolepiota</taxon>
    </lineage>
</organism>
<dbReference type="AlphaFoldDB" id="A0A9P5X680"/>
<keyword evidence="1" id="KW-0812">Transmembrane</keyword>
<keyword evidence="1" id="KW-1133">Transmembrane helix</keyword>
<dbReference type="OrthoDB" id="2641762at2759"/>
<feature type="transmembrane region" description="Helical" evidence="1">
    <location>
        <begin position="53"/>
        <end position="75"/>
    </location>
</feature>
<protein>
    <submittedName>
        <fullName evidence="2">Uncharacterized protein</fullName>
    </submittedName>
</protein>
<keyword evidence="3" id="KW-1185">Reference proteome</keyword>
<name>A0A9P5X680_9AGAR</name>
<feature type="transmembrane region" description="Helical" evidence="1">
    <location>
        <begin position="20"/>
        <end position="41"/>
    </location>
</feature>